<organism evidence="16 17">
    <name type="scientific">Nibribacter ruber</name>
    <dbReference type="NCBI Taxonomy" id="2698458"/>
    <lineage>
        <taxon>Bacteria</taxon>
        <taxon>Pseudomonadati</taxon>
        <taxon>Bacteroidota</taxon>
        <taxon>Cytophagia</taxon>
        <taxon>Cytophagales</taxon>
        <taxon>Hymenobacteraceae</taxon>
        <taxon>Nibribacter</taxon>
    </lineage>
</organism>
<dbReference type="InterPro" id="IPR014782">
    <property type="entry name" value="Peptidase_M1_dom"/>
</dbReference>
<evidence type="ECO:0000256" key="14">
    <source>
        <dbReference type="PIRSR" id="PIRSR634015-3"/>
    </source>
</evidence>
<feature type="binding site" evidence="13">
    <location>
        <begin position="137"/>
        <end position="139"/>
    </location>
    <ligand>
        <name>a peptide</name>
        <dbReference type="ChEBI" id="CHEBI:60466"/>
    </ligand>
</feature>
<accession>A0A6P1NZA4</accession>
<dbReference type="GO" id="GO:0006508">
    <property type="term" value="P:proteolysis"/>
    <property type="evidence" value="ECO:0007669"/>
    <property type="project" value="UniProtKB-KW"/>
</dbReference>
<evidence type="ECO:0000313" key="17">
    <source>
        <dbReference type="Proteomes" id="UP000464214"/>
    </source>
</evidence>
<dbReference type="Pfam" id="PF09127">
    <property type="entry name" value="Leuk-A4-hydro_C"/>
    <property type="match status" value="1"/>
</dbReference>
<evidence type="ECO:0000256" key="6">
    <source>
        <dbReference type="ARBA" id="ARBA00022490"/>
    </source>
</evidence>
<dbReference type="Pfam" id="PF01433">
    <property type="entry name" value="Peptidase_M1"/>
    <property type="match status" value="1"/>
</dbReference>
<evidence type="ECO:0000256" key="4">
    <source>
        <dbReference type="ARBA" id="ARBA00012564"/>
    </source>
</evidence>
<evidence type="ECO:0000256" key="9">
    <source>
        <dbReference type="ARBA" id="ARBA00022801"/>
    </source>
</evidence>
<reference evidence="16 17" key="1">
    <citation type="submission" date="2020-01" db="EMBL/GenBank/DDBJ databases">
        <authorList>
            <person name="Kim M."/>
        </authorList>
    </citation>
    <scope>NUCLEOTIDE SEQUENCE [LARGE SCALE GENOMIC DNA]</scope>
    <source>
        <strain evidence="16 17">BT10</strain>
    </source>
</reference>
<keyword evidence="10 14" id="KW-0862">Zinc</keyword>
<keyword evidence="6" id="KW-0963">Cytoplasm</keyword>
<protein>
    <recommendedName>
        <fullName evidence="5">Aminopeptidase N</fullName>
        <ecNumber evidence="4">3.4.11.2</ecNumber>
    </recommendedName>
</protein>
<evidence type="ECO:0000256" key="5">
    <source>
        <dbReference type="ARBA" id="ARBA00015611"/>
    </source>
</evidence>
<dbReference type="GO" id="GO:0008270">
    <property type="term" value="F:zinc ion binding"/>
    <property type="evidence" value="ECO:0007669"/>
    <property type="project" value="InterPro"/>
</dbReference>
<dbReference type="Gene3D" id="2.60.40.1730">
    <property type="entry name" value="tricorn interacting facor f3 domain"/>
    <property type="match status" value="1"/>
</dbReference>
<evidence type="ECO:0000256" key="10">
    <source>
        <dbReference type="ARBA" id="ARBA00022833"/>
    </source>
</evidence>
<comment type="cofactor">
    <cofactor evidence="14">
        <name>Zn(2+)</name>
        <dbReference type="ChEBI" id="CHEBI:29105"/>
    </cofactor>
    <text evidence="14">Binds 1 zinc ion per subunit.</text>
</comment>
<evidence type="ECO:0000256" key="13">
    <source>
        <dbReference type="PIRSR" id="PIRSR634015-2"/>
    </source>
</evidence>
<dbReference type="PANTHER" id="PTHR45726:SF3">
    <property type="entry name" value="LEUKOTRIENE A-4 HYDROLASE"/>
    <property type="match status" value="1"/>
</dbReference>
<evidence type="ECO:0000256" key="3">
    <source>
        <dbReference type="ARBA" id="ARBA00010136"/>
    </source>
</evidence>
<evidence type="ECO:0000313" key="16">
    <source>
        <dbReference type="EMBL" id="QHL86253.1"/>
    </source>
</evidence>
<feature type="binding site" evidence="13">
    <location>
        <begin position="554"/>
        <end position="556"/>
    </location>
    <ligand>
        <name>a peptide</name>
        <dbReference type="ChEBI" id="CHEBI:60466"/>
    </ligand>
</feature>
<keyword evidence="17" id="KW-1185">Reference proteome</keyword>
<dbReference type="InterPro" id="IPR038502">
    <property type="entry name" value="M1_LTA-4_hydro/amino_C_sf"/>
</dbReference>
<evidence type="ECO:0000256" key="8">
    <source>
        <dbReference type="ARBA" id="ARBA00022723"/>
    </source>
</evidence>
<dbReference type="Gene3D" id="1.25.40.320">
    <property type="entry name" value="Peptidase M1, leukotriene A4 hydrolase/aminopeptidase C-terminal domain"/>
    <property type="match status" value="1"/>
</dbReference>
<keyword evidence="7" id="KW-0645">Protease</keyword>
<comment type="catalytic activity">
    <reaction evidence="1">
        <text>Release of an N-terminal amino acid, Xaa-|-Yaa- from a peptide, amide or arylamide. Xaa is preferably Ala, but may be most amino acids including Pro (slow action). When a terminal hydrophobic residue is followed by a prolyl residue, the two may be released as an intact Xaa-Pro dipeptide.</text>
        <dbReference type="EC" id="3.4.11.2"/>
    </reaction>
</comment>
<dbReference type="RefSeq" id="WP_160688490.1">
    <property type="nucleotide sequence ID" value="NZ_CP047897.1"/>
</dbReference>
<dbReference type="CDD" id="cd09599">
    <property type="entry name" value="M1_LTA4H"/>
    <property type="match status" value="1"/>
</dbReference>
<dbReference type="InterPro" id="IPR034015">
    <property type="entry name" value="M1_LTA4H"/>
</dbReference>
<dbReference type="InterPro" id="IPR042097">
    <property type="entry name" value="Aminopeptidase_N-like_N_sf"/>
</dbReference>
<feature type="active site" description="Proton donor" evidence="12">
    <location>
        <position position="381"/>
    </location>
</feature>
<gene>
    <name evidence="16" type="ORF">GU926_01845</name>
</gene>
<dbReference type="InterPro" id="IPR045357">
    <property type="entry name" value="Aminopeptidase_N-like_N"/>
</dbReference>
<dbReference type="InterPro" id="IPR049980">
    <property type="entry name" value="LTA4H_cat"/>
</dbReference>
<feature type="binding site" evidence="14">
    <location>
        <position position="297"/>
    </location>
    <ligand>
        <name>Zn(2+)</name>
        <dbReference type="ChEBI" id="CHEBI:29105"/>
        <note>catalytic</note>
    </ligand>
</feature>
<dbReference type="Pfam" id="PF17900">
    <property type="entry name" value="Peptidase_M1_N"/>
    <property type="match status" value="1"/>
</dbReference>
<dbReference type="Gene3D" id="1.10.390.10">
    <property type="entry name" value="Neutral Protease Domain 2"/>
    <property type="match status" value="1"/>
</dbReference>
<dbReference type="Gene3D" id="3.30.2010.30">
    <property type="match status" value="1"/>
</dbReference>
<comment type="similarity">
    <text evidence="3">Belongs to the peptidase M1 family.</text>
</comment>
<feature type="domain" description="Peptidase M1 leukotriene A4 hydrolase/aminopeptidase C-terminal" evidence="15">
    <location>
        <begin position="460"/>
        <end position="598"/>
    </location>
</feature>
<name>A0A6P1NZA4_9BACT</name>
<comment type="subcellular location">
    <subcellularLocation>
        <location evidence="2">Cytoplasm</location>
    </subcellularLocation>
</comment>
<keyword evidence="16" id="KW-0031">Aminopeptidase</keyword>
<dbReference type="InterPro" id="IPR015211">
    <property type="entry name" value="Peptidase_M1_C"/>
</dbReference>
<evidence type="ECO:0000256" key="1">
    <source>
        <dbReference type="ARBA" id="ARBA00000098"/>
    </source>
</evidence>
<evidence type="ECO:0000256" key="12">
    <source>
        <dbReference type="PIRSR" id="PIRSR634015-1"/>
    </source>
</evidence>
<dbReference type="SMART" id="SM01263">
    <property type="entry name" value="Leuk-A4-hydro_C"/>
    <property type="match status" value="1"/>
</dbReference>
<dbReference type="FunFam" id="3.30.2010.30:FF:000001">
    <property type="entry name" value="Leukotriene A(4) hydrolase"/>
    <property type="match status" value="1"/>
</dbReference>
<dbReference type="GO" id="GO:0016285">
    <property type="term" value="F:alanyl aminopeptidase activity"/>
    <property type="evidence" value="ECO:0007669"/>
    <property type="project" value="UniProtKB-EC"/>
</dbReference>
<dbReference type="SUPFAM" id="SSF48371">
    <property type="entry name" value="ARM repeat"/>
    <property type="match status" value="1"/>
</dbReference>
<dbReference type="Proteomes" id="UP000464214">
    <property type="component" value="Chromosome"/>
</dbReference>
<dbReference type="AlphaFoldDB" id="A0A6P1NZA4"/>
<dbReference type="EC" id="3.4.11.2" evidence="4"/>
<feature type="binding site" evidence="14">
    <location>
        <position position="316"/>
    </location>
    <ligand>
        <name>Zn(2+)</name>
        <dbReference type="ChEBI" id="CHEBI:29105"/>
        <note>catalytic</note>
    </ligand>
</feature>
<proteinExistence type="inferred from homology"/>
<dbReference type="PRINTS" id="PR00756">
    <property type="entry name" value="ALADIPTASE"/>
</dbReference>
<feature type="active site" description="Proton acceptor" evidence="12">
    <location>
        <position position="294"/>
    </location>
</feature>
<dbReference type="PANTHER" id="PTHR45726">
    <property type="entry name" value="LEUKOTRIENE A-4 HYDROLASE"/>
    <property type="match status" value="1"/>
</dbReference>
<evidence type="ECO:0000256" key="11">
    <source>
        <dbReference type="ARBA" id="ARBA00023049"/>
    </source>
</evidence>
<dbReference type="SUPFAM" id="SSF55486">
    <property type="entry name" value="Metalloproteases ('zincins'), catalytic domain"/>
    <property type="match status" value="1"/>
</dbReference>
<dbReference type="GO" id="GO:0005737">
    <property type="term" value="C:cytoplasm"/>
    <property type="evidence" value="ECO:0007669"/>
    <property type="project" value="UniProtKB-SubCell"/>
</dbReference>
<sequence>MSQTISSTIQPNQDPHSFSKPQEAVLKHVDWDLTIDFDKQQITGTGVYRLEHSQRLEVILDVKDLTILWVKLDDAPSEEEFTLSAPVKHLGQALRIPIQKHTRTVTIAFETTPQAAALQWLAPEQTAGKVHPFLFTQSQAILARTWLPCQDSPSVRFTYTAKVKVPSHLLPLMSADNPQQKNANGEYLFQMDQPIPSYLLSLAVGNLEFAPVGHRCGVYAEPETLPDATYEFADTEKMLEAAEALYGPYLWGRYDLLVLPPSFPFGGMENPKLTFATPTIIAKDRSLTSLIAHELAHSWSGNLVTNATWNDFWLNEGFTVYFERRIMEALYGHDYAEMLHTLGYQDLQHTLQELAATPQDTCLKLQLEGRDPDEGLTEIAYEKGNYFLRHIEQQVGRQRFDQFVKNYFSTYKFQSMDTTHFLEILEKELINGDEALREKINANAWVYTPGIPEGVEAPHAAAFDRIREQLQHWKEGTPPAALHTQDWSTHEWLYFLRGLGPNLTKDKMQELDQAYSFTQSGNSEIVAVWLQHAIENDYAPANARLEEFLTHVGRRKFLVPLYKALLEKPDGRQRAKAIYEKARPNYHAVATSTIDDMLQK</sequence>
<evidence type="ECO:0000256" key="7">
    <source>
        <dbReference type="ARBA" id="ARBA00022670"/>
    </source>
</evidence>
<evidence type="ECO:0000256" key="2">
    <source>
        <dbReference type="ARBA" id="ARBA00004496"/>
    </source>
</evidence>
<feature type="binding site" evidence="14">
    <location>
        <position position="293"/>
    </location>
    <ligand>
        <name>Zn(2+)</name>
        <dbReference type="ChEBI" id="CHEBI:29105"/>
        <note>catalytic</note>
    </ligand>
</feature>
<keyword evidence="9" id="KW-0378">Hydrolase</keyword>
<feature type="binding site" evidence="13">
    <location>
        <begin position="264"/>
        <end position="269"/>
    </location>
    <ligand>
        <name>a peptide</name>
        <dbReference type="ChEBI" id="CHEBI:60466"/>
    </ligand>
</feature>
<keyword evidence="11" id="KW-0482">Metalloprotease</keyword>
<dbReference type="GO" id="GO:0008237">
    <property type="term" value="F:metallopeptidase activity"/>
    <property type="evidence" value="ECO:0007669"/>
    <property type="project" value="UniProtKB-KW"/>
</dbReference>
<keyword evidence="8 14" id="KW-0479">Metal-binding</keyword>
<dbReference type="InterPro" id="IPR016024">
    <property type="entry name" value="ARM-type_fold"/>
</dbReference>
<evidence type="ECO:0000259" key="15">
    <source>
        <dbReference type="SMART" id="SM01263"/>
    </source>
</evidence>
<dbReference type="EMBL" id="CP047897">
    <property type="protein sequence ID" value="QHL86253.1"/>
    <property type="molecule type" value="Genomic_DNA"/>
</dbReference>
<dbReference type="KEGG" id="nib:GU926_01845"/>
<dbReference type="SUPFAM" id="SSF63737">
    <property type="entry name" value="Leukotriene A4 hydrolase N-terminal domain"/>
    <property type="match status" value="1"/>
</dbReference>
<dbReference type="InterPro" id="IPR001930">
    <property type="entry name" value="Peptidase_M1"/>
</dbReference>
<dbReference type="InterPro" id="IPR027268">
    <property type="entry name" value="Peptidase_M4/M1_CTD_sf"/>
</dbReference>